<protein>
    <submittedName>
        <fullName evidence="4">GNAT family N-acetyltransferase</fullName>
    </submittedName>
</protein>
<dbReference type="EMBL" id="CP044543">
    <property type="protein sequence ID" value="QFI74166.1"/>
    <property type="molecule type" value="Genomic_DNA"/>
</dbReference>
<dbReference type="CDD" id="cd04301">
    <property type="entry name" value="NAT_SF"/>
    <property type="match status" value="1"/>
</dbReference>
<dbReference type="InterPro" id="IPR016181">
    <property type="entry name" value="Acyl_CoA_acyltransferase"/>
</dbReference>
<dbReference type="AlphaFoldDB" id="A0A5P6P7G1"/>
<dbReference type="Pfam" id="PF13480">
    <property type="entry name" value="Acetyltransf_6"/>
    <property type="match status" value="1"/>
</dbReference>
<evidence type="ECO:0000259" key="3">
    <source>
        <dbReference type="PROSITE" id="PS51186"/>
    </source>
</evidence>
<dbReference type="GO" id="GO:0016747">
    <property type="term" value="F:acyltransferase activity, transferring groups other than amino-acyl groups"/>
    <property type="evidence" value="ECO:0007669"/>
    <property type="project" value="InterPro"/>
</dbReference>
<keyword evidence="1 4" id="KW-0808">Transferase</keyword>
<dbReference type="RefSeq" id="WP_137900598.1">
    <property type="nucleotide sequence ID" value="NZ_CP044543.1"/>
</dbReference>
<dbReference type="InterPro" id="IPR050832">
    <property type="entry name" value="Bact_Acetyltransf"/>
</dbReference>
<dbReference type="PROSITE" id="PS51186">
    <property type="entry name" value="GNAT"/>
    <property type="match status" value="2"/>
</dbReference>
<proteinExistence type="predicted"/>
<feature type="domain" description="N-acetyltransferase" evidence="3">
    <location>
        <begin position="171"/>
        <end position="310"/>
    </location>
</feature>
<dbReference type="Proteomes" id="UP000325641">
    <property type="component" value="Chromosome"/>
</dbReference>
<dbReference type="Gene3D" id="3.40.630.30">
    <property type="match status" value="1"/>
</dbReference>
<evidence type="ECO:0000313" key="4">
    <source>
        <dbReference type="EMBL" id="QFI74166.1"/>
    </source>
</evidence>
<dbReference type="KEGG" id="bbet:F8237_18245"/>
<accession>A0A5P6P7G1</accession>
<organism evidence="4 5">
    <name type="scientific">Bradyrhizobium betae</name>
    <dbReference type="NCBI Taxonomy" id="244734"/>
    <lineage>
        <taxon>Bacteria</taxon>
        <taxon>Pseudomonadati</taxon>
        <taxon>Pseudomonadota</taxon>
        <taxon>Alphaproteobacteria</taxon>
        <taxon>Hyphomicrobiales</taxon>
        <taxon>Nitrobacteraceae</taxon>
        <taxon>Bradyrhizobium</taxon>
    </lineage>
</organism>
<name>A0A5P6P7G1_9BRAD</name>
<dbReference type="PANTHER" id="PTHR43877:SF1">
    <property type="entry name" value="ACETYLTRANSFERASE"/>
    <property type="match status" value="1"/>
</dbReference>
<dbReference type="Pfam" id="PF00583">
    <property type="entry name" value="Acetyltransf_1"/>
    <property type="match status" value="1"/>
</dbReference>
<evidence type="ECO:0000256" key="1">
    <source>
        <dbReference type="ARBA" id="ARBA00022679"/>
    </source>
</evidence>
<reference evidence="5" key="1">
    <citation type="submission" date="2019-10" db="EMBL/GenBank/DDBJ databases">
        <title>Complete Genome Sequence of Bradyrhizobium betae type strain PL7HG1T.</title>
        <authorList>
            <person name="Bromfield E.S.P."/>
            <person name="Cloutier S."/>
        </authorList>
    </citation>
    <scope>NUCLEOTIDE SEQUENCE [LARGE SCALE GENOMIC DNA]</scope>
    <source>
        <strain evidence="5">PL7HG1</strain>
    </source>
</reference>
<evidence type="ECO:0000256" key="2">
    <source>
        <dbReference type="ARBA" id="ARBA00023315"/>
    </source>
</evidence>
<dbReference type="PANTHER" id="PTHR43877">
    <property type="entry name" value="AMINOALKYLPHOSPHONATE N-ACETYLTRANSFERASE-RELATED-RELATED"/>
    <property type="match status" value="1"/>
</dbReference>
<dbReference type="SUPFAM" id="SSF55729">
    <property type="entry name" value="Acyl-CoA N-acyltransferases (Nat)"/>
    <property type="match status" value="2"/>
</dbReference>
<dbReference type="InterPro" id="IPR038740">
    <property type="entry name" value="BioF2-like_GNAT_dom"/>
</dbReference>
<dbReference type="InterPro" id="IPR000182">
    <property type="entry name" value="GNAT_dom"/>
</dbReference>
<gene>
    <name evidence="4" type="ORF">F8237_18245</name>
</gene>
<evidence type="ECO:0000313" key="5">
    <source>
        <dbReference type="Proteomes" id="UP000325641"/>
    </source>
</evidence>
<keyword evidence="2" id="KW-0012">Acyltransferase</keyword>
<sequence length="312" mass="34027">MRIVPFTMDRAEDALRLMNLLRLTPISLPEFLDREARWPAGDLRLRWLGYDNDRAVALGQIANSPYALSDHLAVQVTVDPDHRGRGRGSTMLGLVESEAIGRGFRGLVATIPEAASGPQAWAEARGFQRHALRCDSLLDLRTFDGQSAVRAGVTLSDMTGASEAQWKAVAMLLQTLIADAPDMRDLPSWTLARCFSVLRETPASRPEWVVVAGFNGRPVGLTIGHALGQEIYSYFTGVLPDWRGRHVGLALKLRLIAAAQMSGITTMRTTNLDANTAALRLNASIGFRRVPGSLEVRKALSAVDFATSANPR</sequence>
<feature type="domain" description="N-acetyltransferase" evidence="3">
    <location>
        <begin position="1"/>
        <end position="156"/>
    </location>
</feature>
<dbReference type="OrthoDB" id="336415at2"/>